<keyword evidence="7 8" id="KW-0687">Ribonucleoprotein</keyword>
<dbReference type="PANTHER" id="PTHR36427:SF3">
    <property type="entry name" value="LARGE RIBOSOMAL SUBUNIT PROTEIN UL1M"/>
    <property type="match status" value="1"/>
</dbReference>
<dbReference type="InterPro" id="IPR005878">
    <property type="entry name" value="Ribosom_uL1_bac-type"/>
</dbReference>
<evidence type="ECO:0000256" key="5">
    <source>
        <dbReference type="ARBA" id="ARBA00022884"/>
    </source>
</evidence>
<dbReference type="PANTHER" id="PTHR36427">
    <property type="entry name" value="54S RIBOSOMAL PROTEIN L1, MITOCHONDRIAL"/>
    <property type="match status" value="1"/>
</dbReference>
<comment type="caution">
    <text evidence="9">The sequence shown here is derived from an EMBL/GenBank/DDBJ whole genome shotgun (WGS) entry which is preliminary data.</text>
</comment>
<dbReference type="PIRSF" id="PIRSF002155">
    <property type="entry name" value="Ribosomal_L1"/>
    <property type="match status" value="1"/>
</dbReference>
<evidence type="ECO:0000313" key="9">
    <source>
        <dbReference type="EMBL" id="NLZ24549.1"/>
    </source>
</evidence>
<keyword evidence="5" id="KW-0694">RNA-binding</keyword>
<dbReference type="SUPFAM" id="SSF56808">
    <property type="entry name" value="Ribosomal protein L1"/>
    <property type="match status" value="1"/>
</dbReference>
<dbReference type="GO" id="GO:0019843">
    <property type="term" value="F:rRNA binding"/>
    <property type="evidence" value="ECO:0007669"/>
    <property type="project" value="UniProtKB-KW"/>
</dbReference>
<evidence type="ECO:0000313" key="10">
    <source>
        <dbReference type="Proteomes" id="UP000564033"/>
    </source>
</evidence>
<dbReference type="InterPro" id="IPR023673">
    <property type="entry name" value="Ribosomal_uL1_CS"/>
</dbReference>
<evidence type="ECO:0000256" key="2">
    <source>
        <dbReference type="ARBA" id="ARBA00022491"/>
    </source>
</evidence>
<evidence type="ECO:0000256" key="8">
    <source>
        <dbReference type="RuleBase" id="RU000659"/>
    </source>
</evidence>
<evidence type="ECO:0000256" key="1">
    <source>
        <dbReference type="ARBA" id="ARBA00010531"/>
    </source>
</evidence>
<dbReference type="Proteomes" id="UP000564033">
    <property type="component" value="Unassembled WGS sequence"/>
</dbReference>
<dbReference type="GO" id="GO:0003735">
    <property type="term" value="F:structural constituent of ribosome"/>
    <property type="evidence" value="ECO:0007669"/>
    <property type="project" value="InterPro"/>
</dbReference>
<organism evidence="9 10">
    <name type="scientific">Candidatus Dojkabacteria bacterium</name>
    <dbReference type="NCBI Taxonomy" id="2099670"/>
    <lineage>
        <taxon>Bacteria</taxon>
        <taxon>Candidatus Dojkabacteria</taxon>
    </lineage>
</organism>
<evidence type="ECO:0000256" key="6">
    <source>
        <dbReference type="ARBA" id="ARBA00022980"/>
    </source>
</evidence>
<dbReference type="InterPro" id="IPR002143">
    <property type="entry name" value="Ribosomal_uL1"/>
</dbReference>
<dbReference type="FunFam" id="3.40.50.790:FF:000001">
    <property type="entry name" value="50S ribosomal protein L1"/>
    <property type="match status" value="1"/>
</dbReference>
<keyword evidence="3" id="KW-0699">rRNA-binding</keyword>
<comment type="similarity">
    <text evidence="1 8">Belongs to the universal ribosomal protein uL1 family.</text>
</comment>
<evidence type="ECO:0000256" key="3">
    <source>
        <dbReference type="ARBA" id="ARBA00022730"/>
    </source>
</evidence>
<reference evidence="9 10" key="1">
    <citation type="journal article" date="2020" name="Biotechnol. Biofuels">
        <title>New insights from the biogas microbiome by comprehensive genome-resolved metagenomics of nearly 1600 species originating from multiple anaerobic digesters.</title>
        <authorList>
            <person name="Campanaro S."/>
            <person name="Treu L."/>
            <person name="Rodriguez-R L.M."/>
            <person name="Kovalovszki A."/>
            <person name="Ziels R.M."/>
            <person name="Maus I."/>
            <person name="Zhu X."/>
            <person name="Kougias P.G."/>
            <person name="Basile A."/>
            <person name="Luo G."/>
            <person name="Schluter A."/>
            <person name="Konstantinidis K.T."/>
            <person name="Angelidaki I."/>
        </authorList>
    </citation>
    <scope>NUCLEOTIDE SEQUENCE [LARGE SCALE GENOMIC DNA]</scope>
    <source>
        <strain evidence="9">AS19jrsBPTG_9</strain>
    </source>
</reference>
<keyword evidence="6 8" id="KW-0689">Ribosomal protein</keyword>
<accession>A0A847VDH2</accession>
<dbReference type="GO" id="GO:0006412">
    <property type="term" value="P:translation"/>
    <property type="evidence" value="ECO:0007669"/>
    <property type="project" value="InterPro"/>
</dbReference>
<dbReference type="InterPro" id="IPR016095">
    <property type="entry name" value="Ribosomal_uL1_3-a/b-sand"/>
</dbReference>
<dbReference type="PROSITE" id="PS01199">
    <property type="entry name" value="RIBOSOMAL_L1"/>
    <property type="match status" value="1"/>
</dbReference>
<dbReference type="InterPro" id="IPR023674">
    <property type="entry name" value="Ribosomal_uL1-like"/>
</dbReference>
<dbReference type="AlphaFoldDB" id="A0A847VDH2"/>
<keyword evidence="4" id="KW-0810">Translation regulation</keyword>
<keyword evidence="2" id="KW-0678">Repressor</keyword>
<dbReference type="GO" id="GO:0015934">
    <property type="term" value="C:large ribosomal subunit"/>
    <property type="evidence" value="ECO:0007669"/>
    <property type="project" value="InterPro"/>
</dbReference>
<dbReference type="NCBIfam" id="TIGR01169">
    <property type="entry name" value="rplA_bact"/>
    <property type="match status" value="1"/>
</dbReference>
<dbReference type="GO" id="GO:0006417">
    <property type="term" value="P:regulation of translation"/>
    <property type="evidence" value="ECO:0007669"/>
    <property type="project" value="UniProtKB-KW"/>
</dbReference>
<dbReference type="Pfam" id="PF00687">
    <property type="entry name" value="Ribosomal_L1"/>
    <property type="match status" value="1"/>
</dbReference>
<dbReference type="InterPro" id="IPR028364">
    <property type="entry name" value="Ribosomal_uL1/biogenesis"/>
</dbReference>
<name>A0A847VDH2_9BACT</name>
<gene>
    <name evidence="9" type="primary">rplA</name>
    <name evidence="9" type="ORF">GX888_02285</name>
</gene>
<dbReference type="CDD" id="cd00403">
    <property type="entry name" value="Ribosomal_L1"/>
    <property type="match status" value="1"/>
</dbReference>
<protein>
    <recommendedName>
        <fullName evidence="8">Ribosomal protein</fullName>
    </recommendedName>
</protein>
<evidence type="ECO:0000256" key="4">
    <source>
        <dbReference type="ARBA" id="ARBA00022845"/>
    </source>
</evidence>
<evidence type="ECO:0000256" key="7">
    <source>
        <dbReference type="ARBA" id="ARBA00023274"/>
    </source>
</evidence>
<sequence length="229" mass="25268">MKRGKKYRKVAENLDRTKIYSLEEAVTKVKETSYSSFVGSLEAHFNIKIPKDTDPKSLKGALTLPHQTDVKKIVIAVFTTPEKEKEAKEAGADYVGLDNLIKEIQAGKISFDIVIASPSVMSKIAILGKELGPKGLMPNPKSGTVTDNIAETVKEYKKGKQPFSCDSTGVIHIKVGRLDMEDEKLIENIHATVDAIEQVIGKQYPQAVSKLHITPTIGPSFKVDYKKKE</sequence>
<dbReference type="Gene3D" id="3.40.50.790">
    <property type="match status" value="1"/>
</dbReference>
<dbReference type="Gene3D" id="3.30.190.20">
    <property type="match status" value="1"/>
</dbReference>
<dbReference type="EMBL" id="JAAZIL010000054">
    <property type="protein sequence ID" value="NLZ24549.1"/>
    <property type="molecule type" value="Genomic_DNA"/>
</dbReference>
<proteinExistence type="inferred from homology"/>